<keyword evidence="8" id="KW-1185">Reference proteome</keyword>
<evidence type="ECO:0000256" key="1">
    <source>
        <dbReference type="ARBA" id="ARBA00007870"/>
    </source>
</evidence>
<dbReference type="InterPro" id="IPR003710">
    <property type="entry name" value="ApbA"/>
</dbReference>
<dbReference type="Gene3D" id="1.10.1040.10">
    <property type="entry name" value="N-(1-d-carboxylethyl)-l-norvaline Dehydrogenase, domain 2"/>
    <property type="match status" value="1"/>
</dbReference>
<dbReference type="HOGENOM" id="CLU_031468_2_0_1"/>
<dbReference type="GeneID" id="27901791"/>
<dbReference type="PANTHER" id="PTHR21708">
    <property type="entry name" value="PROBABLE 2-DEHYDROPANTOATE 2-REDUCTASE"/>
    <property type="match status" value="1"/>
</dbReference>
<dbReference type="Pfam" id="PF08546">
    <property type="entry name" value="ApbA_C"/>
    <property type="match status" value="1"/>
</dbReference>
<feature type="domain" description="Ketopantoate reductase C-terminal" evidence="6">
    <location>
        <begin position="225"/>
        <end position="352"/>
    </location>
</feature>
<dbReference type="GO" id="GO:0005737">
    <property type="term" value="C:cytoplasm"/>
    <property type="evidence" value="ECO:0007669"/>
    <property type="project" value="TreeGrafter"/>
</dbReference>
<dbReference type="InterPro" id="IPR013328">
    <property type="entry name" value="6PGD_dom2"/>
</dbReference>
<evidence type="ECO:0000256" key="4">
    <source>
        <dbReference type="SAM" id="MobiDB-lite"/>
    </source>
</evidence>
<dbReference type="Proteomes" id="UP000016931">
    <property type="component" value="Unassembled WGS sequence"/>
</dbReference>
<dbReference type="RefSeq" id="XP_016762367.1">
    <property type="nucleotide sequence ID" value="XM_016904654.1"/>
</dbReference>
<reference evidence="7 8" key="1">
    <citation type="journal article" date="2012" name="PLoS Pathog.">
        <title>Diverse lifestyles and strategies of plant pathogenesis encoded in the genomes of eighteen Dothideomycetes fungi.</title>
        <authorList>
            <person name="Ohm R.A."/>
            <person name="Feau N."/>
            <person name="Henrissat B."/>
            <person name="Schoch C.L."/>
            <person name="Horwitz B.A."/>
            <person name="Barry K.W."/>
            <person name="Condon B.J."/>
            <person name="Copeland A.C."/>
            <person name="Dhillon B."/>
            <person name="Glaser F."/>
            <person name="Hesse C.N."/>
            <person name="Kosti I."/>
            <person name="LaButti K."/>
            <person name="Lindquist E.A."/>
            <person name="Lucas S."/>
            <person name="Salamov A.A."/>
            <person name="Bradshaw R.E."/>
            <person name="Ciuffetti L."/>
            <person name="Hamelin R.C."/>
            <person name="Kema G.H.J."/>
            <person name="Lawrence C."/>
            <person name="Scott J.A."/>
            <person name="Spatafora J.W."/>
            <person name="Turgeon B.G."/>
            <person name="de Wit P.J.G.M."/>
            <person name="Zhong S."/>
            <person name="Goodwin S.B."/>
            <person name="Grigoriev I.V."/>
        </authorList>
    </citation>
    <scope>NUCLEOTIDE SEQUENCE [LARGE SCALE GENOMIC DNA]</scope>
    <source>
        <strain evidence="7 8">SO2202</strain>
    </source>
</reference>
<evidence type="ECO:0000259" key="6">
    <source>
        <dbReference type="Pfam" id="PF08546"/>
    </source>
</evidence>
<accession>M3C1Q7</accession>
<dbReference type="AlphaFoldDB" id="M3C1Q7"/>
<protein>
    <submittedName>
        <fullName evidence="7">2-dehydropantoate 2-reductase</fullName>
    </submittedName>
</protein>
<dbReference type="InterPro" id="IPR013752">
    <property type="entry name" value="KPA_reductase"/>
</dbReference>
<evidence type="ECO:0000256" key="3">
    <source>
        <dbReference type="ARBA" id="ARBA00023002"/>
    </source>
</evidence>
<proteinExistence type="inferred from homology"/>
<dbReference type="Pfam" id="PF02558">
    <property type="entry name" value="ApbA"/>
    <property type="match status" value="1"/>
</dbReference>
<dbReference type="GO" id="GO:0015940">
    <property type="term" value="P:pantothenate biosynthetic process"/>
    <property type="evidence" value="ECO:0007669"/>
    <property type="project" value="InterPro"/>
</dbReference>
<feature type="region of interest" description="Disordered" evidence="4">
    <location>
        <begin position="169"/>
        <end position="199"/>
    </location>
</feature>
<dbReference type="OrthoDB" id="3609at2759"/>
<dbReference type="FunFam" id="1.10.1040.10:FF:000017">
    <property type="entry name" value="2-dehydropantoate 2-reductase"/>
    <property type="match status" value="1"/>
</dbReference>
<organism evidence="7 8">
    <name type="scientific">Sphaerulina musiva (strain SO2202)</name>
    <name type="common">Poplar stem canker fungus</name>
    <name type="synonym">Septoria musiva</name>
    <dbReference type="NCBI Taxonomy" id="692275"/>
    <lineage>
        <taxon>Eukaryota</taxon>
        <taxon>Fungi</taxon>
        <taxon>Dikarya</taxon>
        <taxon>Ascomycota</taxon>
        <taxon>Pezizomycotina</taxon>
        <taxon>Dothideomycetes</taxon>
        <taxon>Dothideomycetidae</taxon>
        <taxon>Mycosphaerellales</taxon>
        <taxon>Mycosphaerellaceae</taxon>
        <taxon>Sphaerulina</taxon>
    </lineage>
</organism>
<sequence>MPRILLHGTGAIGTIYAYQLMQAGCDVTVTCRSNYEAVIKQNGFHLDSVIYGEGLHLQPKVVRSPLEAVENSSSSNEEGEGEGVYDYLLVACKAIPEAQISETIAPAVTRGRTTIVLLQNGIGIEEEYSKKFPENLLLSGVVYCPVTQTSPGYITMGDVERLEIGEFSSSSSSSSASSVENNNKNSTTTTTTTTTTEIHPSTSKFLSLLKSGGGNPIHYHPSTSMQERRWFKLLLNAPWNPICALTLSRDLAFLAAEPCTSLAVIRGVLDEVIAISRALGYHSVTAEAAEQGLATIMSREGIAGIEPSMLVDVLWTRRMEHEVILGNPVRVARKLGVEVPRMEMLYALVKALDLSHQKRKEGRSLDMYDLA</sequence>
<feature type="domain" description="Ketopantoate reductase N-terminal" evidence="5">
    <location>
        <begin position="4"/>
        <end position="168"/>
    </location>
</feature>
<dbReference type="InterPro" id="IPR036291">
    <property type="entry name" value="NAD(P)-bd_dom_sf"/>
</dbReference>
<evidence type="ECO:0000313" key="8">
    <source>
        <dbReference type="Proteomes" id="UP000016931"/>
    </source>
</evidence>
<evidence type="ECO:0000256" key="2">
    <source>
        <dbReference type="ARBA" id="ARBA00022857"/>
    </source>
</evidence>
<feature type="compositionally biased region" description="Low complexity" evidence="4">
    <location>
        <begin position="187"/>
        <end position="196"/>
    </location>
</feature>
<evidence type="ECO:0000259" key="5">
    <source>
        <dbReference type="Pfam" id="PF02558"/>
    </source>
</evidence>
<dbReference type="eggNOG" id="ENOG502S3CY">
    <property type="taxonomic scope" value="Eukaryota"/>
</dbReference>
<name>M3C1Q7_SPHMS</name>
<dbReference type="OMA" id="THREIEY"/>
<gene>
    <name evidence="7" type="ORF">SEPMUDRAFT_148019</name>
</gene>
<dbReference type="STRING" id="692275.M3C1Q7"/>
<feature type="compositionally biased region" description="Low complexity" evidence="4">
    <location>
        <begin position="169"/>
        <end position="178"/>
    </location>
</feature>
<dbReference type="EMBL" id="KB456262">
    <property type="protein sequence ID" value="EMF14246.1"/>
    <property type="molecule type" value="Genomic_DNA"/>
</dbReference>
<dbReference type="PANTHER" id="PTHR21708:SF30">
    <property type="entry name" value="2-DEHYDROPANTOATE 2-REDUCTASE-RELATED"/>
    <property type="match status" value="1"/>
</dbReference>
<dbReference type="InterPro" id="IPR013332">
    <property type="entry name" value="KPR_N"/>
</dbReference>
<dbReference type="NCBIfam" id="TIGR00745">
    <property type="entry name" value="apbA_panE"/>
    <property type="match status" value="1"/>
</dbReference>
<keyword evidence="2" id="KW-0521">NADP</keyword>
<dbReference type="InterPro" id="IPR008927">
    <property type="entry name" value="6-PGluconate_DH-like_C_sf"/>
</dbReference>
<dbReference type="GO" id="GO:0008677">
    <property type="term" value="F:2-dehydropantoate 2-reductase activity"/>
    <property type="evidence" value="ECO:0007669"/>
    <property type="project" value="InterPro"/>
</dbReference>
<dbReference type="Gene3D" id="3.40.50.720">
    <property type="entry name" value="NAD(P)-binding Rossmann-like Domain"/>
    <property type="match status" value="1"/>
</dbReference>
<dbReference type="SUPFAM" id="SSF51735">
    <property type="entry name" value="NAD(P)-binding Rossmann-fold domains"/>
    <property type="match status" value="1"/>
</dbReference>
<keyword evidence="3" id="KW-0560">Oxidoreductase</keyword>
<comment type="similarity">
    <text evidence="1">Belongs to the ketopantoate reductase family.</text>
</comment>
<dbReference type="InterPro" id="IPR051402">
    <property type="entry name" value="KPR-Related"/>
</dbReference>
<dbReference type="SUPFAM" id="SSF48179">
    <property type="entry name" value="6-phosphogluconate dehydrogenase C-terminal domain-like"/>
    <property type="match status" value="1"/>
</dbReference>
<evidence type="ECO:0000313" key="7">
    <source>
        <dbReference type="EMBL" id="EMF14246.1"/>
    </source>
</evidence>